<reference evidence="1" key="2">
    <citation type="journal article" date="2007" name="Science">
        <title>Draft genome sequence of the sexually transmitted pathogen Trichomonas vaginalis.</title>
        <authorList>
            <person name="Carlton J.M."/>
            <person name="Hirt R.P."/>
            <person name="Silva J.C."/>
            <person name="Delcher A.L."/>
            <person name="Schatz M."/>
            <person name="Zhao Q."/>
            <person name="Wortman J.R."/>
            <person name="Bidwell S.L."/>
            <person name="Alsmark U.C.M."/>
            <person name="Besteiro S."/>
            <person name="Sicheritz-Ponten T."/>
            <person name="Noel C.J."/>
            <person name="Dacks J.B."/>
            <person name="Foster P.G."/>
            <person name="Simillion C."/>
            <person name="Van de Peer Y."/>
            <person name="Miranda-Saavedra D."/>
            <person name="Barton G.J."/>
            <person name="Westrop G.D."/>
            <person name="Mueller S."/>
            <person name="Dessi D."/>
            <person name="Fiori P.L."/>
            <person name="Ren Q."/>
            <person name="Paulsen I."/>
            <person name="Zhang H."/>
            <person name="Bastida-Corcuera F.D."/>
            <person name="Simoes-Barbosa A."/>
            <person name="Brown M.T."/>
            <person name="Hayes R.D."/>
            <person name="Mukherjee M."/>
            <person name="Okumura C.Y."/>
            <person name="Schneider R."/>
            <person name="Smith A.J."/>
            <person name="Vanacova S."/>
            <person name="Villalvazo M."/>
            <person name="Haas B.J."/>
            <person name="Pertea M."/>
            <person name="Feldblyum T.V."/>
            <person name="Utterback T.R."/>
            <person name="Shu C.L."/>
            <person name="Osoegawa K."/>
            <person name="de Jong P.J."/>
            <person name="Hrdy I."/>
            <person name="Horvathova L."/>
            <person name="Zubacova Z."/>
            <person name="Dolezal P."/>
            <person name="Malik S.B."/>
            <person name="Logsdon J.M. Jr."/>
            <person name="Henze K."/>
            <person name="Gupta A."/>
            <person name="Wang C.C."/>
            <person name="Dunne R.L."/>
            <person name="Upcroft J.A."/>
            <person name="Upcroft P."/>
            <person name="White O."/>
            <person name="Salzberg S.L."/>
            <person name="Tang P."/>
            <person name="Chiu C.-H."/>
            <person name="Lee Y.-S."/>
            <person name="Embley T.M."/>
            <person name="Coombs G.H."/>
            <person name="Mottram J.C."/>
            <person name="Tachezy J."/>
            <person name="Fraser-Liggett C.M."/>
            <person name="Johnson P.J."/>
        </authorList>
    </citation>
    <scope>NUCLEOTIDE SEQUENCE [LARGE SCALE GENOMIC DNA]</scope>
    <source>
        <strain evidence="1">G3</strain>
    </source>
</reference>
<accession>A2F2T0</accession>
<dbReference type="Proteomes" id="UP000001542">
    <property type="component" value="Unassembled WGS sequence"/>
</dbReference>
<protein>
    <submittedName>
        <fullName evidence="1">Uncharacterized protein</fullName>
    </submittedName>
</protein>
<dbReference type="VEuPathDB" id="TrichDB:TVAG_231300"/>
<name>A2F2T0_TRIV3</name>
<sequence>MSFLSLLISLSKEEYQPGIFAKTFNDKLVVIDTSGSSKQQINGTMQMTLPEYSIYPWDKKYDWCSNCPHTYKEHPYITYSLKSRKFKINSYFIRCGCCYTGCCCDDGYYGCFDCCLYS</sequence>
<dbReference type="InParanoid" id="A2F2T0"/>
<dbReference type="AlphaFoldDB" id="A2F2T0"/>
<dbReference type="EMBL" id="DS113589">
    <property type="protein sequence ID" value="EAY00790.1"/>
    <property type="molecule type" value="Genomic_DNA"/>
</dbReference>
<evidence type="ECO:0000313" key="2">
    <source>
        <dbReference type="Proteomes" id="UP000001542"/>
    </source>
</evidence>
<reference evidence="1" key="1">
    <citation type="submission" date="2006-10" db="EMBL/GenBank/DDBJ databases">
        <authorList>
            <person name="Amadeo P."/>
            <person name="Zhao Q."/>
            <person name="Wortman J."/>
            <person name="Fraser-Liggett C."/>
            <person name="Carlton J."/>
        </authorList>
    </citation>
    <scope>NUCLEOTIDE SEQUENCE</scope>
    <source>
        <strain evidence="1">G3</strain>
    </source>
</reference>
<dbReference type="VEuPathDB" id="TrichDB:TVAGG3_0523920"/>
<organism evidence="1 2">
    <name type="scientific">Trichomonas vaginalis (strain ATCC PRA-98 / G3)</name>
    <dbReference type="NCBI Taxonomy" id="412133"/>
    <lineage>
        <taxon>Eukaryota</taxon>
        <taxon>Metamonada</taxon>
        <taxon>Parabasalia</taxon>
        <taxon>Trichomonadida</taxon>
        <taxon>Trichomonadidae</taxon>
        <taxon>Trichomonas</taxon>
    </lineage>
</organism>
<proteinExistence type="predicted"/>
<gene>
    <name evidence="1" type="ORF">TVAG_231300</name>
</gene>
<dbReference type="RefSeq" id="XP_001313719.1">
    <property type="nucleotide sequence ID" value="XM_001313718.1"/>
</dbReference>
<keyword evidence="2" id="KW-1185">Reference proteome</keyword>
<dbReference type="KEGG" id="tva:4758613"/>
<evidence type="ECO:0000313" key="1">
    <source>
        <dbReference type="EMBL" id="EAY00790.1"/>
    </source>
</evidence>